<evidence type="ECO:0000256" key="4">
    <source>
        <dbReference type="ARBA" id="ARBA00022729"/>
    </source>
</evidence>
<organism evidence="10 11">
    <name type="scientific">Channa argus</name>
    <name type="common">Northern snakehead</name>
    <name type="synonym">Ophicephalus argus</name>
    <dbReference type="NCBI Taxonomy" id="215402"/>
    <lineage>
        <taxon>Eukaryota</taxon>
        <taxon>Metazoa</taxon>
        <taxon>Chordata</taxon>
        <taxon>Craniata</taxon>
        <taxon>Vertebrata</taxon>
        <taxon>Euteleostomi</taxon>
        <taxon>Actinopterygii</taxon>
        <taxon>Neopterygii</taxon>
        <taxon>Teleostei</taxon>
        <taxon>Neoteleostei</taxon>
        <taxon>Acanthomorphata</taxon>
        <taxon>Anabantaria</taxon>
        <taxon>Anabantiformes</taxon>
        <taxon>Channoidei</taxon>
        <taxon>Channidae</taxon>
        <taxon>Channa</taxon>
    </lineage>
</organism>
<reference evidence="11" key="2">
    <citation type="submission" date="2019-02" db="EMBL/GenBank/DDBJ databases">
        <title>Opniocepnalus argus Var Kimnra genome.</title>
        <authorList>
            <person name="Zhou C."/>
            <person name="Xiao S."/>
        </authorList>
    </citation>
    <scope>NUCLEOTIDE SEQUENCE [LARGE SCALE GENOMIC DNA]</scope>
</reference>
<feature type="region of interest" description="Disordered" evidence="7">
    <location>
        <begin position="718"/>
        <end position="747"/>
    </location>
</feature>
<dbReference type="PANTHER" id="PTHR15427:SF40">
    <property type="entry name" value="MULTIMERIN-2 PRECURSOR"/>
    <property type="match status" value="1"/>
</dbReference>
<evidence type="ECO:0000256" key="7">
    <source>
        <dbReference type="SAM" id="MobiDB-lite"/>
    </source>
</evidence>
<proteinExistence type="predicted"/>
<evidence type="ECO:0000259" key="9">
    <source>
        <dbReference type="PROSITE" id="PS51041"/>
    </source>
</evidence>
<feature type="signal peptide" evidence="8">
    <location>
        <begin position="1"/>
        <end position="23"/>
    </location>
</feature>
<feature type="region of interest" description="Disordered" evidence="7">
    <location>
        <begin position="409"/>
        <end position="428"/>
    </location>
</feature>
<feature type="domain" description="EMI" evidence="9">
    <location>
        <begin position="71"/>
        <end position="147"/>
    </location>
</feature>
<evidence type="ECO:0000313" key="10">
    <source>
        <dbReference type="EMBL" id="KAF3707924.1"/>
    </source>
</evidence>
<gene>
    <name evidence="10" type="ORF">EXN66_Car001097</name>
</gene>
<feature type="chain" id="PRO_5026277067" evidence="8">
    <location>
        <begin position="24"/>
        <end position="1009"/>
    </location>
</feature>
<dbReference type="Gene3D" id="2.60.120.40">
    <property type="match status" value="1"/>
</dbReference>
<dbReference type="PROSITE" id="PS51041">
    <property type="entry name" value="EMI"/>
    <property type="match status" value="1"/>
</dbReference>
<evidence type="ECO:0000256" key="1">
    <source>
        <dbReference type="ARBA" id="ARBA00004498"/>
    </source>
</evidence>
<dbReference type="SMART" id="SM00110">
    <property type="entry name" value="C1Q"/>
    <property type="match status" value="1"/>
</dbReference>
<dbReference type="AlphaFoldDB" id="A0A6G1QZL2"/>
<dbReference type="SUPFAM" id="SSF49842">
    <property type="entry name" value="TNF-like"/>
    <property type="match status" value="1"/>
</dbReference>
<feature type="compositionally biased region" description="Basic residues" evidence="7">
    <location>
        <begin position="226"/>
        <end position="236"/>
    </location>
</feature>
<protein>
    <submittedName>
        <fullName evidence="10">Multimerin-2</fullName>
    </submittedName>
</protein>
<evidence type="ECO:0000256" key="6">
    <source>
        <dbReference type="ARBA" id="ARBA00023157"/>
    </source>
</evidence>
<keyword evidence="5" id="KW-0175">Coiled coil</keyword>
<dbReference type="Pfam" id="PF00386">
    <property type="entry name" value="C1q"/>
    <property type="match status" value="1"/>
</dbReference>
<feature type="compositionally biased region" description="Low complexity" evidence="7">
    <location>
        <begin position="198"/>
        <end position="208"/>
    </location>
</feature>
<dbReference type="PANTHER" id="PTHR15427">
    <property type="entry name" value="EMILIN ELASTIN MICROFIBRIL INTERFACE-LOCATED PROTEIN ELASTIN MICROFIBRIL INTERFACER"/>
    <property type="match status" value="1"/>
</dbReference>
<name>A0A6G1QZL2_CHAAH</name>
<comment type="subcellular location">
    <subcellularLocation>
        <location evidence="1">Secreted</location>
        <location evidence="1">Extracellular space</location>
        <location evidence="1">Extracellular matrix</location>
    </subcellularLocation>
</comment>
<keyword evidence="6" id="KW-1015">Disulfide bond</keyword>
<evidence type="ECO:0000256" key="8">
    <source>
        <dbReference type="SAM" id="SignalP"/>
    </source>
</evidence>
<dbReference type="Pfam" id="PF07546">
    <property type="entry name" value="EMI"/>
    <property type="match status" value="1"/>
</dbReference>
<keyword evidence="4 8" id="KW-0732">Signal</keyword>
<accession>A0A6G1QZL2</accession>
<reference evidence="10 11" key="1">
    <citation type="submission" date="2019-02" db="EMBL/GenBank/DDBJ databases">
        <title>Opniocepnalus argus genome.</title>
        <authorList>
            <person name="Zhou C."/>
            <person name="Xiao S."/>
        </authorList>
    </citation>
    <scope>NUCLEOTIDE SEQUENCE [LARGE SCALE GENOMIC DNA]</scope>
    <source>
        <strain evidence="10">OARG1902GOOAL</strain>
        <tissue evidence="10">Muscle</tissue>
    </source>
</reference>
<evidence type="ECO:0000256" key="2">
    <source>
        <dbReference type="ARBA" id="ARBA00022525"/>
    </source>
</evidence>
<keyword evidence="11" id="KW-1185">Reference proteome</keyword>
<feature type="compositionally biased region" description="Basic and acidic residues" evidence="7">
    <location>
        <begin position="162"/>
        <end position="176"/>
    </location>
</feature>
<feature type="region of interest" description="Disordered" evidence="7">
    <location>
        <begin position="852"/>
        <end position="882"/>
    </location>
</feature>
<feature type="region of interest" description="Disordered" evidence="7">
    <location>
        <begin position="145"/>
        <end position="242"/>
    </location>
</feature>
<evidence type="ECO:0000256" key="3">
    <source>
        <dbReference type="ARBA" id="ARBA00022530"/>
    </source>
</evidence>
<keyword evidence="3" id="KW-0272">Extracellular matrix</keyword>
<dbReference type="InterPro" id="IPR001073">
    <property type="entry name" value="C1q_dom"/>
</dbReference>
<feature type="compositionally biased region" description="Low complexity" evidence="7">
    <location>
        <begin position="728"/>
        <end position="742"/>
    </location>
</feature>
<dbReference type="InterPro" id="IPR050392">
    <property type="entry name" value="Collagen/C1q_domain"/>
</dbReference>
<keyword evidence="2" id="KW-0964">Secreted</keyword>
<sequence>MAAVGELVLVLGLLVSAHCEVRARDPELEEEGEARGGGGGGAVILPHLTRLHPGTTQTPPLGETGNYPARTGNLCAFVQKHTVTAAVACGTEKYIIKSQSPCPSGLPNCQLVMYKLSTRLVYTQKEKVVTKLHWACCQGHGGHNCEDTVPDPQLDSGSSGLREGRGPESEELRAPEVHMQQQRADPNREQNDYDASYTTQQHNTTHTTSHPDHTQNLNHTWLHNANGHHHGHHHQEHRQPDQHNPVDVAADVLPYSDTPSALPVPHMMALVMSQLQPVLQAFNRSLEHLSQQVGNLAHEVAQLKSSQQGPEMQAGPPELDNAAEERLDVRLGEVFDDIRMVQREVESQRMDWENKLHSQHAMLHYNLTSFKTDIDIKLKRHQKMLQASLQAMNATLSELKLDQEQSLVDPLEGHLPPPSLPASQPLQSSDTSGLWEAIKLLDNMVVNNTVKVTGLMEDVEVTSGNIQQLKLEVVKLDAKIVQTARTSMIHFMETGLELEDAKAKVLRRVKDLEGNMSLQCQRLREMDSDVDKLFKCFYNKNLSGGCSCQALNAAVVRLEQAVVNVTELAQENRLALEESSDGGDKLWDSTSDWARTVQALQHGLQQVKESLASEQSRTRTLDHNVNQLRGSVMSSLADVTNLKETDRRLVQGMEHLSTSFHSLLQDGIRHSDVLELLLGEEVLEFLEWPVQEQEAHSIPALKEKLRKQGVSIELLLENRPGGREEVPSADQPSSSSPQLLPSDMRRSSGAGLARERQLLLHPEHKGDGSDLWNLEKQVEELKLKLLRLEGKPCLCSNTSTERELQAEVMSLKRGLEVHLGVFKNIFRNTDVLAGSDATLDLYKLWELLKSKGGKKEKRGGGGQDERRENHRSRRDSSGVPSLLSGQLENSVLFVAGSPLSISKSTVLFKASVKTDQFQPDTGTFTASVDGIYLFIITLDLRPGPVHVVLRKGDALVSLHRQKVIEAGPVTDVGLLLLREGEKVRLELNGGVWVESGDNLFTGLLLHRTT</sequence>
<evidence type="ECO:0000313" key="11">
    <source>
        <dbReference type="Proteomes" id="UP000503349"/>
    </source>
</evidence>
<dbReference type="Proteomes" id="UP000503349">
    <property type="component" value="Chromosome 1"/>
</dbReference>
<dbReference type="EMBL" id="CM015712">
    <property type="protein sequence ID" value="KAF3707924.1"/>
    <property type="molecule type" value="Genomic_DNA"/>
</dbReference>
<dbReference type="InterPro" id="IPR008983">
    <property type="entry name" value="Tumour_necrosis_fac-like_dom"/>
</dbReference>
<dbReference type="InterPro" id="IPR011489">
    <property type="entry name" value="EMI_domain"/>
</dbReference>
<evidence type="ECO:0000256" key="5">
    <source>
        <dbReference type="ARBA" id="ARBA00023054"/>
    </source>
</evidence>